<evidence type="ECO:0000259" key="1">
    <source>
        <dbReference type="Pfam" id="PF18477"/>
    </source>
</evidence>
<protein>
    <submittedName>
        <fullName evidence="2">Twitching motility protein PilT</fullName>
    </submittedName>
</protein>
<dbReference type="InterPro" id="IPR041120">
    <property type="entry name" value="PIN_9"/>
</dbReference>
<keyword evidence="3" id="KW-1185">Reference proteome</keyword>
<sequence>MTVVLDTNALMMPVECDVRIFDELDRLLDEPECLVPQPVVAELEKLSDGAGEEAKAASVGYDLATDRCEIRSTAAEYADDAVLELAAESGTHVLTNDKPLAERARETGVSVISLRGKNKLGITQ</sequence>
<organism evidence="2 3">
    <name type="scientific">Halovenus carboxidivorans</name>
    <dbReference type="NCBI Taxonomy" id="2692199"/>
    <lineage>
        <taxon>Archaea</taxon>
        <taxon>Methanobacteriati</taxon>
        <taxon>Methanobacteriota</taxon>
        <taxon>Stenosarchaea group</taxon>
        <taxon>Halobacteria</taxon>
        <taxon>Halobacteriales</taxon>
        <taxon>Haloarculaceae</taxon>
        <taxon>Halovenus</taxon>
    </lineage>
</organism>
<dbReference type="CDD" id="cd09879">
    <property type="entry name" value="PIN_VapC_AF0591-like"/>
    <property type="match status" value="1"/>
</dbReference>
<name>A0A6B0TD95_9EURY</name>
<dbReference type="InterPro" id="IPR029060">
    <property type="entry name" value="PIN-like_dom_sf"/>
</dbReference>
<dbReference type="SUPFAM" id="SSF88723">
    <property type="entry name" value="PIN domain-like"/>
    <property type="match status" value="1"/>
</dbReference>
<dbReference type="EMBL" id="WUUT01000006">
    <property type="protein sequence ID" value="MXR52890.1"/>
    <property type="molecule type" value="Genomic_DNA"/>
</dbReference>
<dbReference type="AlphaFoldDB" id="A0A6B0TD95"/>
<feature type="domain" description="VapC9 PIN-like" evidence="1">
    <location>
        <begin position="3"/>
        <end position="117"/>
    </location>
</feature>
<comment type="caution">
    <text evidence="2">The sequence shown here is derived from an EMBL/GenBank/DDBJ whole genome shotgun (WGS) entry which is preliminary data.</text>
</comment>
<gene>
    <name evidence="2" type="ORF">GRX03_14920</name>
</gene>
<evidence type="ECO:0000313" key="2">
    <source>
        <dbReference type="EMBL" id="MXR52890.1"/>
    </source>
</evidence>
<dbReference type="Proteomes" id="UP000466535">
    <property type="component" value="Unassembled WGS sequence"/>
</dbReference>
<reference evidence="2 3" key="1">
    <citation type="submission" date="2019-12" db="EMBL/GenBank/DDBJ databases">
        <title>Isolation and characterization of three novel carbon monoxide-oxidizing members of Halobacteria from salione crusts and soils.</title>
        <authorList>
            <person name="Myers M.R."/>
            <person name="King G.M."/>
        </authorList>
    </citation>
    <scope>NUCLEOTIDE SEQUENCE [LARGE SCALE GENOMIC DNA]</scope>
    <source>
        <strain evidence="2 3">WSH3</strain>
    </source>
</reference>
<dbReference type="RefSeq" id="WP_368278541.1">
    <property type="nucleotide sequence ID" value="NZ_WUUT01000006.1"/>
</dbReference>
<proteinExistence type="predicted"/>
<evidence type="ECO:0000313" key="3">
    <source>
        <dbReference type="Proteomes" id="UP000466535"/>
    </source>
</evidence>
<accession>A0A6B0TD95</accession>
<dbReference type="Pfam" id="PF18477">
    <property type="entry name" value="PIN_9"/>
    <property type="match status" value="1"/>
</dbReference>
<dbReference type="Gene3D" id="3.40.50.1010">
    <property type="entry name" value="5'-nuclease"/>
    <property type="match status" value="1"/>
</dbReference>